<name>A0A6M4MCA3_9ALTE</name>
<proteinExistence type="predicted"/>
<evidence type="ECO:0000313" key="2">
    <source>
        <dbReference type="Proteomes" id="UP000219285"/>
    </source>
</evidence>
<accession>A0A6M4MCA3</accession>
<dbReference type="KEGG" id="apel:CA267_006455"/>
<reference evidence="1 2" key="2">
    <citation type="submission" date="2020-04" db="EMBL/GenBank/DDBJ databases">
        <title>Complete genome sequence of Alteromonas pelagimontana 5.12T.</title>
        <authorList>
            <person name="Sinha R.K."/>
            <person name="Krishnan K.P."/>
            <person name="Kurian J.P."/>
        </authorList>
    </citation>
    <scope>NUCLEOTIDE SEQUENCE [LARGE SCALE GENOMIC DNA]</scope>
    <source>
        <strain evidence="1 2">5.12</strain>
    </source>
</reference>
<dbReference type="OrthoDB" id="5684515at2"/>
<dbReference type="InterPro" id="IPR058595">
    <property type="entry name" value="Avidin-like"/>
</dbReference>
<dbReference type="AlphaFoldDB" id="A0A6M4MCA3"/>
<organism evidence="1 2">
    <name type="scientific">Alteromonas pelagimontana</name>
    <dbReference type="NCBI Taxonomy" id="1858656"/>
    <lineage>
        <taxon>Bacteria</taxon>
        <taxon>Pseudomonadati</taxon>
        <taxon>Pseudomonadota</taxon>
        <taxon>Gammaproteobacteria</taxon>
        <taxon>Alteromonadales</taxon>
        <taxon>Alteromonadaceae</taxon>
        <taxon>Alteromonas/Salinimonas group</taxon>
        <taxon>Alteromonas</taxon>
    </lineage>
</organism>
<dbReference type="Pfam" id="PF26421">
    <property type="entry name" value="Avidin_like"/>
    <property type="match status" value="1"/>
</dbReference>
<evidence type="ECO:0000313" key="1">
    <source>
        <dbReference type="EMBL" id="QJR80438.1"/>
    </source>
</evidence>
<sequence>MNLNLHTKVFRSVTNTGNGEVGADTIFHYQQHKDVVTATYQGGSIANGHLIAKVLPNGELDMRYHHINKAGELMLGRCLSTSELLPNGRLKFRESGQWLSGDMSSGYSEIEEI</sequence>
<gene>
    <name evidence="1" type="ORF">CA267_006455</name>
</gene>
<dbReference type="EMBL" id="CP052766">
    <property type="protein sequence ID" value="QJR80438.1"/>
    <property type="molecule type" value="Genomic_DNA"/>
</dbReference>
<reference evidence="2" key="1">
    <citation type="submission" date="2014-12" db="EMBL/GenBank/DDBJ databases">
        <title>Complete genome sequence of a multi-drug resistant Klebsiella pneumoniae.</title>
        <authorList>
            <person name="Hua X."/>
            <person name="Chen Q."/>
            <person name="Li X."/>
            <person name="Feng Y."/>
            <person name="Ruan Z."/>
            <person name="Yu Y."/>
        </authorList>
    </citation>
    <scope>NUCLEOTIDE SEQUENCE [LARGE SCALE GENOMIC DNA]</scope>
    <source>
        <strain evidence="2">5.12</strain>
    </source>
</reference>
<keyword evidence="2" id="KW-1185">Reference proteome</keyword>
<protein>
    <submittedName>
        <fullName evidence="1">N-acetylglutamate synthase</fullName>
    </submittedName>
</protein>
<dbReference type="RefSeq" id="WP_075608250.1">
    <property type="nucleotide sequence ID" value="NZ_CP052766.1"/>
</dbReference>
<dbReference type="Proteomes" id="UP000219285">
    <property type="component" value="Chromosome"/>
</dbReference>